<dbReference type="OrthoDB" id="10649910at2759"/>
<evidence type="ECO:0000313" key="2">
    <source>
        <dbReference type="EMBL" id="EPB82347.1"/>
    </source>
</evidence>
<name>S2J2G4_MUCC1</name>
<sequence>MELISLDAGEHILYLIPRYSNGSHVLSTNVNADVRILPKAESRIIKRWNSNQGNNQNGIESPFNAIVEWTIDPEEDEKENYKQKKKHGKDDDGDDDEEDDEEDDDDDDDDDEDDDDDDEDDDDERSWKWDNNSGWKSQHSKKYKKHNKIVKVFVPVSDCSVPSSSNAAIIPSTSSTSFTPASLSSSAKTSSSSTLEETSEPEPSTSSTPIDPTVTPTPTPPPIVIPAIIRSSSPSSSSTTESEDPEPITENVIIRTETIAGNEVTVIEGRSITVTDAKEVTVLVGGATTTTEKETVIANTITFAIETITQQGQTLTQAGATETVAGATVTIAGPPITFVALTETVQGPAKTLTKFILQQTTKTTVLTQINDFVTVTQTQISPIFETVFGATSTRTENVVVTVLRPTSSI</sequence>
<dbReference type="AlphaFoldDB" id="S2J2G4"/>
<evidence type="ECO:0000313" key="3">
    <source>
        <dbReference type="Proteomes" id="UP000014254"/>
    </source>
</evidence>
<feature type="region of interest" description="Disordered" evidence="1">
    <location>
        <begin position="74"/>
        <end position="141"/>
    </location>
</feature>
<protein>
    <submittedName>
        <fullName evidence="2">Uncharacterized protein</fullName>
    </submittedName>
</protein>
<dbReference type="InParanoid" id="S2J2G4"/>
<keyword evidence="3" id="KW-1185">Reference proteome</keyword>
<evidence type="ECO:0000256" key="1">
    <source>
        <dbReference type="SAM" id="MobiDB-lite"/>
    </source>
</evidence>
<feature type="compositionally biased region" description="Pro residues" evidence="1">
    <location>
        <begin position="215"/>
        <end position="224"/>
    </location>
</feature>
<gene>
    <name evidence="2" type="ORF">HMPREF1544_10894</name>
</gene>
<feature type="compositionally biased region" description="Low complexity" evidence="1">
    <location>
        <begin position="225"/>
        <end position="240"/>
    </location>
</feature>
<dbReference type="eggNOG" id="ENOG502QSTA">
    <property type="taxonomic scope" value="Eukaryota"/>
</dbReference>
<dbReference type="STRING" id="1220926.S2J2G4"/>
<dbReference type="VEuPathDB" id="FungiDB:HMPREF1544_10894"/>
<dbReference type="Proteomes" id="UP000014254">
    <property type="component" value="Unassembled WGS sequence"/>
</dbReference>
<accession>S2J2G4</accession>
<feature type="region of interest" description="Disordered" evidence="1">
    <location>
        <begin position="158"/>
        <end position="250"/>
    </location>
</feature>
<feature type="compositionally biased region" description="Low complexity" evidence="1">
    <location>
        <begin position="158"/>
        <end position="214"/>
    </location>
</feature>
<proteinExistence type="predicted"/>
<reference evidence="3" key="1">
    <citation type="submission" date="2013-05" db="EMBL/GenBank/DDBJ databases">
        <title>The Genome sequence of Mucor circinelloides f. circinelloides 1006PhL.</title>
        <authorList>
            <consortium name="The Broad Institute Genomics Platform"/>
            <person name="Cuomo C."/>
            <person name="Earl A."/>
            <person name="Findley K."/>
            <person name="Lee S.C."/>
            <person name="Walker B."/>
            <person name="Young S."/>
            <person name="Zeng Q."/>
            <person name="Gargeya S."/>
            <person name="Fitzgerald M."/>
            <person name="Haas B."/>
            <person name="Abouelleil A."/>
            <person name="Allen A.W."/>
            <person name="Alvarado L."/>
            <person name="Arachchi H.M."/>
            <person name="Berlin A.M."/>
            <person name="Chapman S.B."/>
            <person name="Gainer-Dewar J."/>
            <person name="Goldberg J."/>
            <person name="Griggs A."/>
            <person name="Gujja S."/>
            <person name="Hansen M."/>
            <person name="Howarth C."/>
            <person name="Imamovic A."/>
            <person name="Ireland A."/>
            <person name="Larimer J."/>
            <person name="McCowan C."/>
            <person name="Murphy C."/>
            <person name="Pearson M."/>
            <person name="Poon T.W."/>
            <person name="Priest M."/>
            <person name="Roberts A."/>
            <person name="Saif S."/>
            <person name="Shea T."/>
            <person name="Sisk P."/>
            <person name="Sykes S."/>
            <person name="Wortman J."/>
            <person name="Nusbaum C."/>
            <person name="Birren B."/>
        </authorList>
    </citation>
    <scope>NUCLEOTIDE SEQUENCE [LARGE SCALE GENOMIC DNA]</scope>
    <source>
        <strain evidence="3">1006PhL</strain>
    </source>
</reference>
<feature type="compositionally biased region" description="Acidic residues" evidence="1">
    <location>
        <begin position="91"/>
        <end position="124"/>
    </location>
</feature>
<dbReference type="EMBL" id="KE124118">
    <property type="protein sequence ID" value="EPB82347.1"/>
    <property type="molecule type" value="Genomic_DNA"/>
</dbReference>
<organism evidence="2 3">
    <name type="scientific">Mucor circinelloides f. circinelloides (strain 1006PhL)</name>
    <name type="common">Mucormycosis agent</name>
    <name type="synonym">Calyptromyces circinelloides</name>
    <dbReference type="NCBI Taxonomy" id="1220926"/>
    <lineage>
        <taxon>Eukaryota</taxon>
        <taxon>Fungi</taxon>
        <taxon>Fungi incertae sedis</taxon>
        <taxon>Mucoromycota</taxon>
        <taxon>Mucoromycotina</taxon>
        <taxon>Mucoromycetes</taxon>
        <taxon>Mucorales</taxon>
        <taxon>Mucorineae</taxon>
        <taxon>Mucoraceae</taxon>
        <taxon>Mucor</taxon>
    </lineage>
</organism>